<proteinExistence type="inferred from homology"/>
<dbReference type="InterPro" id="IPR050141">
    <property type="entry name" value="GCL_type2/YbdK_subfam"/>
</dbReference>
<accession>A0ABY5Z0Z7</accession>
<dbReference type="RefSeq" id="WP_260723865.1">
    <property type="nucleotide sequence ID" value="NZ_BAAABS010000091.1"/>
</dbReference>
<evidence type="ECO:0000256" key="4">
    <source>
        <dbReference type="ARBA" id="ARBA00048819"/>
    </source>
</evidence>
<evidence type="ECO:0000313" key="6">
    <source>
        <dbReference type="EMBL" id="UWZ34542.1"/>
    </source>
</evidence>
<reference evidence="6" key="1">
    <citation type="submission" date="2021-04" db="EMBL/GenBank/DDBJ databases">
        <title>Biosynthetic gene clusters of Dactylosporangioum roseum.</title>
        <authorList>
            <person name="Hartkoorn R.C."/>
            <person name="Beaudoing E."/>
            <person name="Hot D."/>
            <person name="Moureu S."/>
        </authorList>
    </citation>
    <scope>NUCLEOTIDE SEQUENCE</scope>
    <source>
        <strain evidence="6">NRRL B-16295</strain>
    </source>
</reference>
<protein>
    <recommendedName>
        <fullName evidence="5">Putative glutamate--cysteine ligase 2</fullName>
        <ecNumber evidence="5">6.3.2.2</ecNumber>
    </recommendedName>
    <alternativeName>
        <fullName evidence="5">Gamma-glutamylcysteine synthetase 2</fullName>
        <shortName evidence="5">GCS 2</shortName>
        <shortName evidence="5">Gamma-GCS 2</shortName>
    </alternativeName>
</protein>
<dbReference type="EMBL" id="CP073721">
    <property type="protein sequence ID" value="UWZ34542.1"/>
    <property type="molecule type" value="Genomic_DNA"/>
</dbReference>
<evidence type="ECO:0000256" key="5">
    <source>
        <dbReference type="HAMAP-Rule" id="MF_01609"/>
    </source>
</evidence>
<dbReference type="InterPro" id="IPR014746">
    <property type="entry name" value="Gln_synth/guanido_kin_cat_dom"/>
</dbReference>
<dbReference type="InterPro" id="IPR006336">
    <property type="entry name" value="GCS2"/>
</dbReference>
<name>A0ABY5Z0Z7_9ACTN</name>
<evidence type="ECO:0000256" key="3">
    <source>
        <dbReference type="ARBA" id="ARBA00022840"/>
    </source>
</evidence>
<evidence type="ECO:0000313" key="7">
    <source>
        <dbReference type="Proteomes" id="UP001058271"/>
    </source>
</evidence>
<dbReference type="NCBIfam" id="NF010041">
    <property type="entry name" value="PRK13517.1-1"/>
    <property type="match status" value="1"/>
</dbReference>
<organism evidence="6 7">
    <name type="scientific">Dactylosporangium roseum</name>
    <dbReference type="NCBI Taxonomy" id="47989"/>
    <lineage>
        <taxon>Bacteria</taxon>
        <taxon>Bacillati</taxon>
        <taxon>Actinomycetota</taxon>
        <taxon>Actinomycetes</taxon>
        <taxon>Micromonosporales</taxon>
        <taxon>Micromonosporaceae</taxon>
        <taxon>Dactylosporangium</taxon>
    </lineage>
</organism>
<comment type="function">
    <text evidence="5">ATP-dependent carboxylate-amine ligase which exhibits weak glutamate--cysteine ligase activity.</text>
</comment>
<dbReference type="PANTHER" id="PTHR36510">
    <property type="entry name" value="GLUTAMATE--CYSTEINE LIGASE 2-RELATED"/>
    <property type="match status" value="1"/>
</dbReference>
<keyword evidence="7" id="KW-1185">Reference proteome</keyword>
<dbReference type="GO" id="GO:0004357">
    <property type="term" value="F:glutamate-cysteine ligase activity"/>
    <property type="evidence" value="ECO:0007669"/>
    <property type="project" value="UniProtKB-EC"/>
</dbReference>
<dbReference type="HAMAP" id="MF_01609">
    <property type="entry name" value="Glu_cys_ligase_2"/>
    <property type="match status" value="1"/>
</dbReference>
<sequence length="380" mass="40341">MALTALSPAEVAATVAGQTLTVGVEEEFLLLDPVSWHNAPLCEAARDALPPAAREHSRVEFRRSMMEMVSPVCTSLSQLRRHLLENRSAAADAAAAVGARLVAVAATPLDEPDTSVVDTPRFHAISRHYGPIAHDPALCGCHVHVGVPDRELAIQVCNAIRPWLPVVQALTANSPLHAGADTGHASWRGIALQRWPSLGPPPYLESAEDYARTVEELVATGVMLDASMVLWWARPSSRYPTVEVRVGDVSPTAAETVLVAGLVRALVATAVADIAADRPAPRVSDHLLRAAHWNAAHAGLDGTLTDPRRRTTRPAWSLVDELVATVGDALDRHGDRDVVTAGLARLRRHGNGATRQRRAFGEGASVPAVLAELAAATTSG</sequence>
<dbReference type="Gene3D" id="3.30.590.20">
    <property type="match status" value="1"/>
</dbReference>
<keyword evidence="2 5" id="KW-0547">Nucleotide-binding</keyword>
<evidence type="ECO:0000256" key="1">
    <source>
        <dbReference type="ARBA" id="ARBA00022598"/>
    </source>
</evidence>
<dbReference type="InterPro" id="IPR011793">
    <property type="entry name" value="YbdK"/>
</dbReference>
<gene>
    <name evidence="6" type="ORF">Drose_25370</name>
</gene>
<dbReference type="EC" id="6.3.2.2" evidence="5"/>
<dbReference type="NCBIfam" id="TIGR02050">
    <property type="entry name" value="gshA_cyan_rel"/>
    <property type="match status" value="1"/>
</dbReference>
<keyword evidence="1 5" id="KW-0436">Ligase</keyword>
<dbReference type="PANTHER" id="PTHR36510:SF1">
    <property type="entry name" value="GLUTAMATE--CYSTEINE LIGASE 2-RELATED"/>
    <property type="match status" value="1"/>
</dbReference>
<evidence type="ECO:0000256" key="2">
    <source>
        <dbReference type="ARBA" id="ARBA00022741"/>
    </source>
</evidence>
<dbReference type="Proteomes" id="UP001058271">
    <property type="component" value="Chromosome"/>
</dbReference>
<dbReference type="Pfam" id="PF04107">
    <property type="entry name" value="GCS2"/>
    <property type="match status" value="1"/>
</dbReference>
<comment type="similarity">
    <text evidence="5">Belongs to the glutamate--cysteine ligase type 2 family. YbdK subfamily.</text>
</comment>
<dbReference type="SUPFAM" id="SSF55931">
    <property type="entry name" value="Glutamine synthetase/guanido kinase"/>
    <property type="match status" value="1"/>
</dbReference>
<keyword evidence="3 5" id="KW-0067">ATP-binding</keyword>
<comment type="catalytic activity">
    <reaction evidence="4 5">
        <text>L-cysteine + L-glutamate + ATP = gamma-L-glutamyl-L-cysteine + ADP + phosphate + H(+)</text>
        <dbReference type="Rhea" id="RHEA:13285"/>
        <dbReference type="ChEBI" id="CHEBI:15378"/>
        <dbReference type="ChEBI" id="CHEBI:29985"/>
        <dbReference type="ChEBI" id="CHEBI:30616"/>
        <dbReference type="ChEBI" id="CHEBI:35235"/>
        <dbReference type="ChEBI" id="CHEBI:43474"/>
        <dbReference type="ChEBI" id="CHEBI:58173"/>
        <dbReference type="ChEBI" id="CHEBI:456216"/>
        <dbReference type="EC" id="6.3.2.2"/>
    </reaction>
</comment>